<evidence type="ECO:0000313" key="6">
    <source>
        <dbReference type="EMBL" id="GIH79134.1"/>
    </source>
</evidence>
<evidence type="ECO:0000259" key="5">
    <source>
        <dbReference type="PROSITE" id="PS50011"/>
    </source>
</evidence>
<dbReference type="Gene3D" id="2.120.10.30">
    <property type="entry name" value="TolB, C-terminal domain"/>
    <property type="match status" value="1"/>
</dbReference>
<reference evidence="6 7" key="1">
    <citation type="submission" date="2021-01" db="EMBL/GenBank/DDBJ databases">
        <title>Whole genome shotgun sequence of Planobispora longispora NBRC 13918.</title>
        <authorList>
            <person name="Komaki H."/>
            <person name="Tamura T."/>
        </authorList>
    </citation>
    <scope>NUCLEOTIDE SEQUENCE [LARGE SCALE GENOMIC DNA]</scope>
    <source>
        <strain evidence="6 7">NBRC 13918</strain>
    </source>
</reference>
<dbReference type="PROSITE" id="PS00108">
    <property type="entry name" value="PROTEIN_KINASE_ST"/>
    <property type="match status" value="1"/>
</dbReference>
<dbReference type="CDD" id="cd14014">
    <property type="entry name" value="STKc_PknB_like"/>
    <property type="match status" value="1"/>
</dbReference>
<dbReference type="PANTHER" id="PTHR43289">
    <property type="entry name" value="MITOGEN-ACTIVATED PROTEIN KINASE KINASE KINASE 20-RELATED"/>
    <property type="match status" value="1"/>
</dbReference>
<name>A0A8J3RT56_9ACTN</name>
<dbReference type="GO" id="GO:0004674">
    <property type="term" value="F:protein serine/threonine kinase activity"/>
    <property type="evidence" value="ECO:0007669"/>
    <property type="project" value="TreeGrafter"/>
</dbReference>
<gene>
    <name evidence="6" type="ORF">Plo01_55630</name>
</gene>
<dbReference type="GO" id="GO:0005524">
    <property type="term" value="F:ATP binding"/>
    <property type="evidence" value="ECO:0007669"/>
    <property type="project" value="UniProtKB-KW"/>
</dbReference>
<dbReference type="AlphaFoldDB" id="A0A8J3RT56"/>
<sequence>MIPLRPGDPDRVGGYRLLGRLGAGGQGVVYLGLAADGSRVAVKVLHRLDDAAAVERFLAEGRILRRVASFCTARILDSGTEGPTPYLVGEYVEGVSLAATVAGHGPVTDPRLSRLAVGALAALAAIHRAGVVHLDFKPGNLLIGPDGPRVIDFGISRVLEATGSSGEIMGTPAFMAPEQFRDEAVGPPADLFAWAGTMVFAATGRPLFDGPSPAAILYGILHREPDLPPLPARLREVVAACLAKDPARRPTATEALLRLLGHSLPHRDLLDEASAIASRAGGARAGNRRRVPAGGASLAAAALLTGTVILYGRAESAPPSAPAPVPSAVPARSLKLPGTGVVLHEREEDPVRLGSYLAMGTGSRRAYARAPGGGFRLVAHDREPVASPDAGRVALITWSKFADGPDDHVTVAGAGDEVTVRTTRKPVGAWYPRWSRDGRKILLTALEGDGDDRRPRGFVIVEAGTRTATAVDVPADAGADAADGYFWSPDGAAVARASRTGVRFHAADGGLVRELRGIGEPATLGDPFSPSGKKIITHCPDDGTTLCAWDAATGQARGRFSAPSQIVYGWYDEEHVLLLDRSARPYRVIAIDRRGREVRRLADVPEADLNRWVPHFVR</sequence>
<dbReference type="SUPFAM" id="SSF82171">
    <property type="entry name" value="DPP6 N-terminal domain-like"/>
    <property type="match status" value="1"/>
</dbReference>
<keyword evidence="1" id="KW-0808">Transferase</keyword>
<evidence type="ECO:0000256" key="3">
    <source>
        <dbReference type="ARBA" id="ARBA00022777"/>
    </source>
</evidence>
<dbReference type="PROSITE" id="PS50011">
    <property type="entry name" value="PROTEIN_KINASE_DOM"/>
    <property type="match status" value="1"/>
</dbReference>
<dbReference type="RefSeq" id="WP_203893595.1">
    <property type="nucleotide sequence ID" value="NZ_BOOH01000045.1"/>
</dbReference>
<keyword evidence="3" id="KW-0418">Kinase</keyword>
<proteinExistence type="predicted"/>
<evidence type="ECO:0000256" key="2">
    <source>
        <dbReference type="ARBA" id="ARBA00022741"/>
    </source>
</evidence>
<dbReference type="SUPFAM" id="SSF56112">
    <property type="entry name" value="Protein kinase-like (PK-like)"/>
    <property type="match status" value="1"/>
</dbReference>
<dbReference type="InterPro" id="IPR011042">
    <property type="entry name" value="6-blade_b-propeller_TolB-like"/>
</dbReference>
<dbReference type="Gene3D" id="1.10.510.10">
    <property type="entry name" value="Transferase(Phosphotransferase) domain 1"/>
    <property type="match status" value="1"/>
</dbReference>
<keyword evidence="7" id="KW-1185">Reference proteome</keyword>
<comment type="caution">
    <text evidence="6">The sequence shown here is derived from an EMBL/GenBank/DDBJ whole genome shotgun (WGS) entry which is preliminary data.</text>
</comment>
<dbReference type="InterPro" id="IPR011009">
    <property type="entry name" value="Kinase-like_dom_sf"/>
</dbReference>
<evidence type="ECO:0000313" key="7">
    <source>
        <dbReference type="Proteomes" id="UP000616724"/>
    </source>
</evidence>
<dbReference type="InterPro" id="IPR008271">
    <property type="entry name" value="Ser/Thr_kinase_AS"/>
</dbReference>
<evidence type="ECO:0000256" key="4">
    <source>
        <dbReference type="ARBA" id="ARBA00022840"/>
    </source>
</evidence>
<feature type="domain" description="Protein kinase" evidence="5">
    <location>
        <begin position="15"/>
        <end position="265"/>
    </location>
</feature>
<evidence type="ECO:0000256" key="1">
    <source>
        <dbReference type="ARBA" id="ARBA00022679"/>
    </source>
</evidence>
<organism evidence="6 7">
    <name type="scientific">Planobispora longispora</name>
    <dbReference type="NCBI Taxonomy" id="28887"/>
    <lineage>
        <taxon>Bacteria</taxon>
        <taxon>Bacillati</taxon>
        <taxon>Actinomycetota</taxon>
        <taxon>Actinomycetes</taxon>
        <taxon>Streptosporangiales</taxon>
        <taxon>Streptosporangiaceae</taxon>
        <taxon>Planobispora</taxon>
    </lineage>
</organism>
<dbReference type="PANTHER" id="PTHR43289:SF34">
    <property type="entry name" value="SERINE_THREONINE-PROTEIN KINASE YBDM-RELATED"/>
    <property type="match status" value="1"/>
</dbReference>
<keyword evidence="2" id="KW-0547">Nucleotide-binding</keyword>
<protein>
    <recommendedName>
        <fullName evidence="5">Protein kinase domain-containing protein</fullName>
    </recommendedName>
</protein>
<accession>A0A8J3RT56</accession>
<dbReference type="Pfam" id="PF00069">
    <property type="entry name" value="Pkinase"/>
    <property type="match status" value="1"/>
</dbReference>
<keyword evidence="4" id="KW-0067">ATP-binding</keyword>
<dbReference type="EMBL" id="BOOH01000045">
    <property type="protein sequence ID" value="GIH79134.1"/>
    <property type="molecule type" value="Genomic_DNA"/>
</dbReference>
<dbReference type="Gene3D" id="3.30.200.20">
    <property type="entry name" value="Phosphorylase Kinase, domain 1"/>
    <property type="match status" value="1"/>
</dbReference>
<dbReference type="InterPro" id="IPR000719">
    <property type="entry name" value="Prot_kinase_dom"/>
</dbReference>
<dbReference type="Proteomes" id="UP000616724">
    <property type="component" value="Unassembled WGS sequence"/>
</dbReference>